<feature type="chain" id="PRO_5039386394" evidence="1">
    <location>
        <begin position="28"/>
        <end position="293"/>
    </location>
</feature>
<proteinExistence type="predicted"/>
<dbReference type="AlphaFoldDB" id="A0A6F8ZE49"/>
<gene>
    <name evidence="2" type="ORF">R50_0373</name>
</gene>
<organism evidence="2 3">
    <name type="scientific">Candidatus Hydrogenisulfobacillus filiaventi</name>
    <dbReference type="NCBI Taxonomy" id="2707344"/>
    <lineage>
        <taxon>Bacteria</taxon>
        <taxon>Bacillati</taxon>
        <taxon>Bacillota</taxon>
        <taxon>Clostridia</taxon>
        <taxon>Eubacteriales</taxon>
        <taxon>Clostridiales Family XVII. Incertae Sedis</taxon>
        <taxon>Candidatus Hydrogenisulfobacillus</taxon>
    </lineage>
</organism>
<evidence type="ECO:0000256" key="1">
    <source>
        <dbReference type="SAM" id="SignalP"/>
    </source>
</evidence>
<dbReference type="Gene3D" id="2.60.40.10">
    <property type="entry name" value="Immunoglobulins"/>
    <property type="match status" value="1"/>
</dbReference>
<keyword evidence="1" id="KW-0732">Signal</keyword>
<protein>
    <submittedName>
        <fullName evidence="2">Uncharacterized protein</fullName>
    </submittedName>
</protein>
<dbReference type="KEGG" id="hfv:R50_0373"/>
<dbReference type="EMBL" id="LR778114">
    <property type="protein sequence ID" value="CAB1127879.1"/>
    <property type="molecule type" value="Genomic_DNA"/>
</dbReference>
<evidence type="ECO:0000313" key="2">
    <source>
        <dbReference type="EMBL" id="CAB1127879.1"/>
    </source>
</evidence>
<name>A0A6F8ZE49_9FIRM</name>
<evidence type="ECO:0000313" key="3">
    <source>
        <dbReference type="Proteomes" id="UP000503399"/>
    </source>
</evidence>
<dbReference type="PROSITE" id="PS51257">
    <property type="entry name" value="PROKAR_LIPOPROTEIN"/>
    <property type="match status" value="1"/>
</dbReference>
<reference evidence="2 3" key="1">
    <citation type="submission" date="2020-02" db="EMBL/GenBank/DDBJ databases">
        <authorList>
            <person name="Hogendoorn C."/>
        </authorList>
    </citation>
    <scope>NUCLEOTIDE SEQUENCE [LARGE SCALE GENOMIC DNA]</scope>
    <source>
        <strain evidence="2">R501</strain>
    </source>
</reference>
<dbReference type="InterPro" id="IPR013783">
    <property type="entry name" value="Ig-like_fold"/>
</dbReference>
<sequence>MNRKHAIRLAGAAALAVSAAGCGPVAAGSHTQPAAAASRAPAPVTLLTAAPTGMVVPAGQAATFTVTAYTAGMHPAAGRSVTFFIGPMTPLSGVPPKAWYPTGSAGAQRYVSGFSTRTDARGQATITLKPQGAGVMEMVGIDVGNLKTYDSASGRPLASLDAWWTTAAATPHTPPGSSLTVSPWVAVAAPHSRVPLEVTAAGPAGPVAEAAVTITSPLLGQSAGMTANGTMLTTSRTGQARMSLAMGPAAGYPVRIVATWPDGARVAGGINAALLAGAHPRFTGAATGSRGGM</sequence>
<feature type="signal peptide" evidence="1">
    <location>
        <begin position="1"/>
        <end position="27"/>
    </location>
</feature>
<keyword evidence="3" id="KW-1185">Reference proteome</keyword>
<dbReference type="Proteomes" id="UP000503399">
    <property type="component" value="Chromosome"/>
</dbReference>
<accession>A0A6F8ZE49</accession>